<organism evidence="1 2">
    <name type="scientific">Puccinia striiformis f. sp. tritici</name>
    <dbReference type="NCBI Taxonomy" id="168172"/>
    <lineage>
        <taxon>Eukaryota</taxon>
        <taxon>Fungi</taxon>
        <taxon>Dikarya</taxon>
        <taxon>Basidiomycota</taxon>
        <taxon>Pucciniomycotina</taxon>
        <taxon>Pucciniomycetes</taxon>
        <taxon>Pucciniales</taxon>
        <taxon>Pucciniaceae</taxon>
        <taxon>Puccinia</taxon>
    </lineage>
</organism>
<dbReference type="Proteomes" id="UP001060170">
    <property type="component" value="Chromosome 14"/>
</dbReference>
<name>A0ACC0DVR4_9BASI</name>
<keyword evidence="2" id="KW-1185">Reference proteome</keyword>
<evidence type="ECO:0000313" key="1">
    <source>
        <dbReference type="EMBL" id="KAI7939860.1"/>
    </source>
</evidence>
<reference evidence="2" key="2">
    <citation type="journal article" date="2018" name="Mol. Plant Microbe Interact.">
        <title>Genome sequence resources for the wheat stripe rust pathogen (Puccinia striiformis f. sp. tritici) and the barley stripe rust pathogen (Puccinia striiformis f. sp. hordei).</title>
        <authorList>
            <person name="Xia C."/>
            <person name="Wang M."/>
            <person name="Yin C."/>
            <person name="Cornejo O.E."/>
            <person name="Hulbert S.H."/>
            <person name="Chen X."/>
        </authorList>
    </citation>
    <scope>NUCLEOTIDE SEQUENCE [LARGE SCALE GENOMIC DNA]</scope>
    <source>
        <strain evidence="2">93-210</strain>
    </source>
</reference>
<reference evidence="2" key="1">
    <citation type="journal article" date="2018" name="BMC Genomics">
        <title>Genomic insights into host adaptation between the wheat stripe rust pathogen (Puccinia striiformis f. sp. tritici) and the barley stripe rust pathogen (Puccinia striiformis f. sp. hordei).</title>
        <authorList>
            <person name="Xia C."/>
            <person name="Wang M."/>
            <person name="Yin C."/>
            <person name="Cornejo O.E."/>
            <person name="Hulbert S.H."/>
            <person name="Chen X."/>
        </authorList>
    </citation>
    <scope>NUCLEOTIDE SEQUENCE [LARGE SCALE GENOMIC DNA]</scope>
    <source>
        <strain evidence="2">93-210</strain>
    </source>
</reference>
<reference evidence="1 2" key="3">
    <citation type="journal article" date="2022" name="Microbiol. Spectr.">
        <title>Folding features and dynamics of 3D genome architecture in plant fungal pathogens.</title>
        <authorList>
            <person name="Xia C."/>
        </authorList>
    </citation>
    <scope>NUCLEOTIDE SEQUENCE [LARGE SCALE GENOMIC DNA]</scope>
    <source>
        <strain evidence="1 2">93-210</strain>
    </source>
</reference>
<accession>A0ACC0DVR4</accession>
<proteinExistence type="predicted"/>
<comment type="caution">
    <text evidence="1">The sequence shown here is derived from an EMBL/GenBank/DDBJ whole genome shotgun (WGS) entry which is preliminary data.</text>
</comment>
<dbReference type="EMBL" id="CM045878">
    <property type="protein sequence ID" value="KAI7939860.1"/>
    <property type="molecule type" value="Genomic_DNA"/>
</dbReference>
<evidence type="ECO:0000313" key="2">
    <source>
        <dbReference type="Proteomes" id="UP001060170"/>
    </source>
</evidence>
<protein>
    <submittedName>
        <fullName evidence="1">Uncharacterized protein</fullName>
    </submittedName>
</protein>
<sequence length="509" mass="56950">MTSDNPNSLGSRAHQRMSRINRRISVLPIPTVSNFSKRIHGMTWQAYPVGLGTATGYILLANLKTHPAFLTKIEILLFIMNIIIFSLTTGLMVVQAIQKGSPRSKQELFYTNLRSRFCYDNRGNCQLRELLHPISLLTQRSCSQALMVFNTGVPAGVTVEELIIFFWIYVTFAISVAITVLTIWFSSPRNPTAAMTPAWAFPVFPLLLTGVVTFNVLRIVPLTDPRAVSIFVTGFLMFGAGAFMCIFYLAIFLLRIMTTGFLDGHQANGAFIAAGPPVRASFYVIYVYITFSLRPADLTLNGSLPSHHTSLCRYTHRGFRPLYSSTWVKSRQNCKTTSLGQSNLNFSSGNANQLLILVWQFPNPFADITQRWRDLFSGCVMVGIMLTGCSALLFTMAAIPYWTRLHKHLNEILGCWATTFPNIGLILSLKFLGDTFDSKVFYTFQTILTVMVFVVYLIVLFLTILAIWKGLILMSDDKSVYMDNIGLSEEKTDIEKGGHGSAHAPAHKH</sequence>
<gene>
    <name evidence="1" type="ORF">MJO28_013512</name>
</gene>